<proteinExistence type="predicted"/>
<feature type="compositionally biased region" description="Basic and acidic residues" evidence="1">
    <location>
        <begin position="163"/>
        <end position="192"/>
    </location>
</feature>
<gene>
    <name evidence="2" type="ORF">Plec18167_008493</name>
</gene>
<name>A0ABR3WX44_9EURO</name>
<feature type="compositionally biased region" description="Basic and acidic residues" evidence="1">
    <location>
        <begin position="1"/>
        <end position="14"/>
    </location>
</feature>
<reference evidence="2 3" key="1">
    <citation type="journal article" date="2024" name="IMA Fungus">
        <title>IMA Genome - F19 : A genome assembly and annotation guide to empower mycologists, including annotated draft genome sequences of Ceratocystis pirilliformis, Diaporthe australafricana, Fusarium ophioides, Paecilomyces lecythidis, and Sporothrix stenoceras.</title>
        <authorList>
            <person name="Aylward J."/>
            <person name="Wilson A.M."/>
            <person name="Visagie C.M."/>
            <person name="Spraker J."/>
            <person name="Barnes I."/>
            <person name="Buitendag C."/>
            <person name="Ceriani C."/>
            <person name="Del Mar Angel L."/>
            <person name="du Plessis D."/>
            <person name="Fuchs T."/>
            <person name="Gasser K."/>
            <person name="Kramer D."/>
            <person name="Li W."/>
            <person name="Munsamy K."/>
            <person name="Piso A."/>
            <person name="Price J.L."/>
            <person name="Sonnekus B."/>
            <person name="Thomas C."/>
            <person name="van der Nest A."/>
            <person name="van Dijk A."/>
            <person name="van Heerden A."/>
            <person name="van Vuuren N."/>
            <person name="Yilmaz N."/>
            <person name="Duong T.A."/>
            <person name="van der Merwe N.A."/>
            <person name="Wingfield M.J."/>
            <person name="Wingfield B.D."/>
        </authorList>
    </citation>
    <scope>NUCLEOTIDE SEQUENCE [LARGE SCALE GENOMIC DNA]</scope>
    <source>
        <strain evidence="2 3">CMW 18167</strain>
    </source>
</reference>
<protein>
    <submittedName>
        <fullName evidence="2">Uncharacterized protein</fullName>
    </submittedName>
</protein>
<sequence>MADVRSLLRNELASRRGTSQAGPSRTRVNKKRKVDADDEIMRKKLRPAGSAAAQLPPDTGKVEPPSAEAFKDDVEEEEEEEEEEVGVEPPPEDVDLKTQDTAVAAIPRPSAPDQNDNAINEDEWAAFEREVVVPTRVSQSTIPAAVAAPTISAAPMTTEEIAAQEKQDNDSISRAREAEAEGEREDAARFLEEEFDEMDQLEERVRRLKQKREELRQKKAAEEQEAKALASAPTGEQAQEQDSESDEDDDDWDDWRFR</sequence>
<feature type="region of interest" description="Disordered" evidence="1">
    <location>
        <begin position="156"/>
        <end position="200"/>
    </location>
</feature>
<organism evidence="2 3">
    <name type="scientific">Paecilomyces lecythidis</name>
    <dbReference type="NCBI Taxonomy" id="3004212"/>
    <lineage>
        <taxon>Eukaryota</taxon>
        <taxon>Fungi</taxon>
        <taxon>Dikarya</taxon>
        <taxon>Ascomycota</taxon>
        <taxon>Pezizomycotina</taxon>
        <taxon>Eurotiomycetes</taxon>
        <taxon>Eurotiomycetidae</taxon>
        <taxon>Eurotiales</taxon>
        <taxon>Thermoascaceae</taxon>
        <taxon>Paecilomyces</taxon>
    </lineage>
</organism>
<dbReference type="Proteomes" id="UP001583193">
    <property type="component" value="Unassembled WGS sequence"/>
</dbReference>
<accession>A0ABR3WX44</accession>
<comment type="caution">
    <text evidence="2">The sequence shown here is derived from an EMBL/GenBank/DDBJ whole genome shotgun (WGS) entry which is preliminary data.</text>
</comment>
<feature type="compositionally biased region" description="Acidic residues" evidence="1">
    <location>
        <begin position="73"/>
        <end position="93"/>
    </location>
</feature>
<feature type="compositionally biased region" description="Basic and acidic residues" evidence="1">
    <location>
        <begin position="213"/>
        <end position="226"/>
    </location>
</feature>
<feature type="region of interest" description="Disordered" evidence="1">
    <location>
        <begin position="213"/>
        <end position="258"/>
    </location>
</feature>
<feature type="region of interest" description="Disordered" evidence="1">
    <location>
        <begin position="1"/>
        <end position="95"/>
    </location>
</feature>
<keyword evidence="3" id="KW-1185">Reference proteome</keyword>
<feature type="compositionally biased region" description="Acidic residues" evidence="1">
    <location>
        <begin position="239"/>
        <end position="258"/>
    </location>
</feature>
<dbReference type="EMBL" id="JAVDPF010000041">
    <property type="protein sequence ID" value="KAL1868027.1"/>
    <property type="molecule type" value="Genomic_DNA"/>
</dbReference>
<evidence type="ECO:0000256" key="1">
    <source>
        <dbReference type="SAM" id="MobiDB-lite"/>
    </source>
</evidence>
<evidence type="ECO:0000313" key="2">
    <source>
        <dbReference type="EMBL" id="KAL1868027.1"/>
    </source>
</evidence>
<evidence type="ECO:0000313" key="3">
    <source>
        <dbReference type="Proteomes" id="UP001583193"/>
    </source>
</evidence>